<feature type="site" description="Transition state stabilizer" evidence="3">
    <location>
        <position position="156"/>
    </location>
</feature>
<dbReference type="AlphaFoldDB" id="A0A7X0SVY7"/>
<dbReference type="Proteomes" id="UP000564644">
    <property type="component" value="Unassembled WGS sequence"/>
</dbReference>
<dbReference type="GO" id="GO:0019213">
    <property type="term" value="F:deacetylase activity"/>
    <property type="evidence" value="ECO:0007669"/>
    <property type="project" value="InterPro"/>
</dbReference>
<organism evidence="5 6">
    <name type="scientific">Cohnella zeiphila</name>
    <dbReference type="NCBI Taxonomy" id="2761120"/>
    <lineage>
        <taxon>Bacteria</taxon>
        <taxon>Bacillati</taxon>
        <taxon>Bacillota</taxon>
        <taxon>Bacilli</taxon>
        <taxon>Bacillales</taxon>
        <taxon>Paenibacillaceae</taxon>
        <taxon>Cohnella</taxon>
    </lineage>
</organism>
<comment type="caution">
    <text evidence="5">The sequence shown here is derived from an EMBL/GenBank/DDBJ whole genome shotgun (WGS) entry which is preliminary data.</text>
</comment>
<dbReference type="SUPFAM" id="SSF51556">
    <property type="entry name" value="Metallo-dependent hydrolases"/>
    <property type="match status" value="1"/>
</dbReference>
<dbReference type="Gene3D" id="2.30.40.10">
    <property type="entry name" value="Urease, subunit C, domain 1"/>
    <property type="match status" value="1"/>
</dbReference>
<feature type="binding site" description="via carbamate group" evidence="1">
    <location>
        <position position="154"/>
    </location>
    <ligand>
        <name>Zn(2+)</name>
        <dbReference type="ChEBI" id="CHEBI:29105"/>
        <label>2</label>
    </ligand>
</feature>
<gene>
    <name evidence="5" type="ORF">H7C18_34060</name>
</gene>
<evidence type="ECO:0000313" key="5">
    <source>
        <dbReference type="EMBL" id="MBB6735945.1"/>
    </source>
</evidence>
<evidence type="ECO:0000313" key="6">
    <source>
        <dbReference type="Proteomes" id="UP000564644"/>
    </source>
</evidence>
<dbReference type="SUPFAM" id="SSF51338">
    <property type="entry name" value="Composite domain of metallo-dependent hydrolases"/>
    <property type="match status" value="1"/>
</dbReference>
<dbReference type="InterPro" id="IPR006680">
    <property type="entry name" value="Amidohydro-rel"/>
</dbReference>
<dbReference type="InterPro" id="IPR032466">
    <property type="entry name" value="Metal_Hydrolase"/>
</dbReference>
<feature type="modified residue" description="N6-carboxylysine" evidence="2">
    <location>
        <position position="154"/>
    </location>
</feature>
<dbReference type="PANTHER" id="PTHR42717">
    <property type="entry name" value="DIHYDROOROTASE-RELATED"/>
    <property type="match status" value="1"/>
</dbReference>
<keyword evidence="1" id="KW-0862">Zinc</keyword>
<feature type="binding site" evidence="1">
    <location>
        <position position="210"/>
    </location>
    <ligand>
        <name>Zn(2+)</name>
        <dbReference type="ChEBI" id="CHEBI:29105"/>
        <label>2</label>
    </ligand>
</feature>
<dbReference type="EMBL" id="JACJVO010000062">
    <property type="protein sequence ID" value="MBB6735945.1"/>
    <property type="molecule type" value="Genomic_DNA"/>
</dbReference>
<dbReference type="EC" id="3.5.2.3" evidence="5"/>
<dbReference type="RefSeq" id="WP_185133592.1">
    <property type="nucleotide sequence ID" value="NZ_JACJVO010000062.1"/>
</dbReference>
<evidence type="ECO:0000256" key="3">
    <source>
        <dbReference type="PIRSR" id="PIRSR039004-3"/>
    </source>
</evidence>
<dbReference type="GO" id="GO:0046872">
    <property type="term" value="F:metal ion binding"/>
    <property type="evidence" value="ECO:0007669"/>
    <property type="project" value="UniProtKB-KW"/>
</dbReference>
<dbReference type="NCBIfam" id="NF006689">
    <property type="entry name" value="PRK09237.1"/>
    <property type="match status" value="1"/>
</dbReference>
<dbReference type="NCBIfam" id="TIGR03583">
    <property type="entry name" value="EF_0837"/>
    <property type="match status" value="1"/>
</dbReference>
<feature type="domain" description="Amidohydrolase-related" evidence="4">
    <location>
        <begin position="80"/>
        <end position="336"/>
    </location>
</feature>
<name>A0A7X0SVY7_9BACL</name>
<feature type="binding site" evidence="1">
    <location>
        <position position="62"/>
    </location>
    <ligand>
        <name>Zn(2+)</name>
        <dbReference type="ChEBI" id="CHEBI:29105"/>
        <label>1</label>
    </ligand>
</feature>
<feature type="binding site" evidence="1">
    <location>
        <position position="187"/>
    </location>
    <ligand>
        <name>Zn(2+)</name>
        <dbReference type="ChEBI" id="CHEBI:29105"/>
        <label>2</label>
    </ligand>
</feature>
<protein>
    <submittedName>
        <fullName evidence="5">Amidohydrolase/deacetylase family metallohydrolase</fullName>
        <ecNumber evidence="5">3.5.2.3</ecNumber>
    </submittedName>
</protein>
<dbReference type="Pfam" id="PF01979">
    <property type="entry name" value="Amidohydro_1"/>
    <property type="match status" value="1"/>
</dbReference>
<accession>A0A7X0SVY7</accession>
<dbReference type="InterPro" id="IPR020043">
    <property type="entry name" value="Deacetylase_Atu3266-like"/>
</dbReference>
<proteinExistence type="predicted"/>
<feature type="binding site" description="via carbamate group" evidence="1">
    <location>
        <position position="154"/>
    </location>
    <ligand>
        <name>Zn(2+)</name>
        <dbReference type="ChEBI" id="CHEBI:29105"/>
        <label>1</label>
    </ligand>
</feature>
<dbReference type="PIRSF" id="PIRSF039004">
    <property type="entry name" value="ADE_EF_0837"/>
    <property type="match status" value="1"/>
</dbReference>
<keyword evidence="1" id="KW-0479">Metal-binding</keyword>
<evidence type="ECO:0000259" key="4">
    <source>
        <dbReference type="Pfam" id="PF01979"/>
    </source>
</evidence>
<sequence>MSKRFVLRNVKRTDERAIDIAIEEGIVAEVAEAGTIATVHGDEGFDGKGMYVSGGWIDLHAHAFPELTPYGDELDEIGVRQGVTTVVDAGSCGADRIAELRASGRTAATRLLAFLNVSRIGLQRVDELSRLEWIDPERAAAAAAANPDFIVGLKARMSRSVVKDSGLEPLRLARRLADRLSLPLMVHIGSAPPDVRDILGLLESGDIVTHCLHGKPNNLFGENGEPLPELLAALERGVRLDVGHGTASFSFKTAELAKKAGIRPDTISTDIYRGNRTGGPVYGMSRVLSKFLLLGWELAEIVDAVTVRPAEWLGRPELGRIRVGEAAHLTLFAVTPGRYELTDSEGETRVADRIIEAKGVFANGQFAAC</sequence>
<dbReference type="InterPro" id="IPR047601">
    <property type="entry name" value="EF_0837-like"/>
</dbReference>
<dbReference type="GO" id="GO:0004151">
    <property type="term" value="F:dihydroorotase activity"/>
    <property type="evidence" value="ECO:0007669"/>
    <property type="project" value="UniProtKB-EC"/>
</dbReference>
<evidence type="ECO:0000256" key="2">
    <source>
        <dbReference type="PIRSR" id="PIRSR039004-2"/>
    </source>
</evidence>
<keyword evidence="6" id="KW-1185">Reference proteome</keyword>
<keyword evidence="5" id="KW-0378">Hydrolase</keyword>
<evidence type="ECO:0000256" key="1">
    <source>
        <dbReference type="PIRSR" id="PIRSR039004-1"/>
    </source>
</evidence>
<dbReference type="Gene3D" id="3.20.20.140">
    <property type="entry name" value="Metal-dependent hydrolases"/>
    <property type="match status" value="1"/>
</dbReference>
<dbReference type="PANTHER" id="PTHR42717:SF1">
    <property type="entry name" value="IMIDAZOLONEPROPIONASE AND RELATED AMIDOHYDROLASES"/>
    <property type="match status" value="1"/>
</dbReference>
<dbReference type="InterPro" id="IPR011059">
    <property type="entry name" value="Metal-dep_hydrolase_composite"/>
</dbReference>
<feature type="binding site" evidence="1">
    <location>
        <position position="60"/>
    </location>
    <ligand>
        <name>Zn(2+)</name>
        <dbReference type="ChEBI" id="CHEBI:29105"/>
        <label>1</label>
    </ligand>
</feature>
<reference evidence="5 6" key="1">
    <citation type="submission" date="2020-08" db="EMBL/GenBank/DDBJ databases">
        <title>Cohnella phylogeny.</title>
        <authorList>
            <person name="Dunlap C."/>
        </authorList>
    </citation>
    <scope>NUCLEOTIDE SEQUENCE [LARGE SCALE GENOMIC DNA]</scope>
    <source>
        <strain evidence="5 6">CBP 2801</strain>
    </source>
</reference>
<feature type="binding site" evidence="1">
    <location>
        <position position="270"/>
    </location>
    <ligand>
        <name>Zn(2+)</name>
        <dbReference type="ChEBI" id="CHEBI:29105"/>
        <label>1</label>
    </ligand>
</feature>